<evidence type="ECO:0000313" key="3">
    <source>
        <dbReference type="EMBL" id="OLZ73190.1"/>
    </source>
</evidence>
<proteinExistence type="predicted"/>
<protein>
    <recommendedName>
        <fullName evidence="5">Lipoprotein</fullName>
    </recommendedName>
</protein>
<organism evidence="3 4">
    <name type="scientific">Streptomyces amritsarensis</name>
    <dbReference type="NCBI Taxonomy" id="681158"/>
    <lineage>
        <taxon>Bacteria</taxon>
        <taxon>Bacillati</taxon>
        <taxon>Actinomycetota</taxon>
        <taxon>Actinomycetes</taxon>
        <taxon>Kitasatosporales</taxon>
        <taxon>Streptomycetaceae</taxon>
        <taxon>Streptomyces</taxon>
    </lineage>
</organism>
<evidence type="ECO:0000313" key="4">
    <source>
        <dbReference type="Proteomes" id="UP000187151"/>
    </source>
</evidence>
<accession>A0ABX3G9G4</accession>
<evidence type="ECO:0000256" key="1">
    <source>
        <dbReference type="SAM" id="MobiDB-lite"/>
    </source>
</evidence>
<dbReference type="Proteomes" id="UP000187151">
    <property type="component" value="Unassembled WGS sequence"/>
</dbReference>
<comment type="caution">
    <text evidence="3">The sequence shown here is derived from an EMBL/GenBank/DDBJ whole genome shotgun (WGS) entry which is preliminary data.</text>
</comment>
<dbReference type="Gene3D" id="2.50.20.20">
    <property type="match status" value="1"/>
</dbReference>
<dbReference type="RefSeq" id="WP_060177245.1">
    <property type="nucleotide sequence ID" value="NZ_JBHYUY010000002.1"/>
</dbReference>
<feature type="region of interest" description="Disordered" evidence="1">
    <location>
        <begin position="225"/>
        <end position="249"/>
    </location>
</feature>
<reference evidence="3 4" key="1">
    <citation type="submission" date="2016-01" db="EMBL/GenBank/DDBJ databases">
        <title>Streptomyces amritsarensis strain MTCC 11845 genome sequencing and assembly.</title>
        <authorList>
            <person name="Sharma D."/>
            <person name="Nair G.R."/>
            <person name="Kaur G."/>
            <person name="Manhas R.K."/>
            <person name="Mayilraj S."/>
        </authorList>
    </citation>
    <scope>NUCLEOTIDE SEQUENCE [LARGE SCALE GENOMIC DNA]</scope>
    <source>
        <strain evidence="3 4">MTCC 11845</strain>
    </source>
</reference>
<evidence type="ECO:0000256" key="2">
    <source>
        <dbReference type="SAM" id="SignalP"/>
    </source>
</evidence>
<feature type="chain" id="PRO_5046757991" description="Lipoprotein" evidence="2">
    <location>
        <begin position="34"/>
        <end position="249"/>
    </location>
</feature>
<dbReference type="EMBL" id="MQUR01000003">
    <property type="protein sequence ID" value="OLZ73190.1"/>
    <property type="molecule type" value="Genomic_DNA"/>
</dbReference>
<sequence>MSAPRAAAAIRRAAAGTVCLIVFAGAGTGTALADDNGMADKSAQAIADASRKAMSQVTSMRMVAKVTEGSGTTALDIRFDEAGNCVGTVRPPGGSGRADVIKRGNDVWMKLDDELLRAQVPGAAAEDAIALIDGRYLHGTTDNIMLRDFAQFCDLDYFKSEFSTKPANEQLTKGARSTVDGRPAITVTGKRGGDTGTYQVSTQDEPYLLRIQGAKASGERVEATFSAFDEPVRPKPPAPADSVDLSELR</sequence>
<gene>
    <name evidence="3" type="ORF">AVW11_02245</name>
</gene>
<keyword evidence="2" id="KW-0732">Signal</keyword>
<name>A0ABX3G9G4_9ACTN</name>
<feature type="signal peptide" evidence="2">
    <location>
        <begin position="1"/>
        <end position="33"/>
    </location>
</feature>
<keyword evidence="4" id="KW-1185">Reference proteome</keyword>
<evidence type="ECO:0008006" key="5">
    <source>
        <dbReference type="Google" id="ProtNLM"/>
    </source>
</evidence>